<keyword evidence="3 9" id="KW-1133">Transmembrane helix</keyword>
<keyword evidence="2 8" id="KW-0812">Transmembrane</keyword>
<keyword evidence="6 8" id="KW-0675">Receptor</keyword>
<dbReference type="SMART" id="SM01381">
    <property type="entry name" value="7TM_GPCR_Srsx"/>
    <property type="match status" value="1"/>
</dbReference>
<keyword evidence="4 8" id="KW-0297">G-protein coupled receptor</keyword>
<dbReference type="PROSITE" id="PS50262">
    <property type="entry name" value="G_PROTEIN_RECEP_F1_2"/>
    <property type="match status" value="1"/>
</dbReference>
<evidence type="ECO:0000313" key="11">
    <source>
        <dbReference type="Proteomes" id="UP000694865"/>
    </source>
</evidence>
<evidence type="ECO:0000256" key="1">
    <source>
        <dbReference type="ARBA" id="ARBA00004141"/>
    </source>
</evidence>
<gene>
    <name evidence="12" type="primary">LOC102804380</name>
</gene>
<dbReference type="Gene3D" id="1.20.1070.10">
    <property type="entry name" value="Rhodopsin 7-helix transmembrane proteins"/>
    <property type="match status" value="1"/>
</dbReference>
<evidence type="ECO:0000256" key="9">
    <source>
        <dbReference type="SAM" id="Phobius"/>
    </source>
</evidence>
<reference evidence="12" key="1">
    <citation type="submission" date="2025-08" db="UniProtKB">
        <authorList>
            <consortium name="RefSeq"/>
        </authorList>
    </citation>
    <scope>IDENTIFICATION</scope>
    <source>
        <tissue evidence="12">Testes</tissue>
    </source>
</reference>
<evidence type="ECO:0000256" key="7">
    <source>
        <dbReference type="ARBA" id="ARBA00023224"/>
    </source>
</evidence>
<keyword evidence="7 8" id="KW-0807">Transducer</keyword>
<dbReference type="InterPro" id="IPR000276">
    <property type="entry name" value="GPCR_Rhodpsn"/>
</dbReference>
<dbReference type="Proteomes" id="UP000694865">
    <property type="component" value="Unplaced"/>
</dbReference>
<dbReference type="PANTHER" id="PTHR24243:SF208">
    <property type="entry name" value="PYROKININ-1 RECEPTOR"/>
    <property type="match status" value="1"/>
</dbReference>
<feature type="transmembrane region" description="Helical" evidence="9">
    <location>
        <begin position="139"/>
        <end position="158"/>
    </location>
</feature>
<feature type="transmembrane region" description="Helical" evidence="9">
    <location>
        <begin position="100"/>
        <end position="119"/>
    </location>
</feature>
<evidence type="ECO:0000313" key="12">
    <source>
        <dbReference type="RefSeq" id="XP_006820800.1"/>
    </source>
</evidence>
<dbReference type="PANTHER" id="PTHR24243">
    <property type="entry name" value="G-PROTEIN COUPLED RECEPTOR"/>
    <property type="match status" value="1"/>
</dbReference>
<keyword evidence="11" id="KW-1185">Reference proteome</keyword>
<dbReference type="PRINTS" id="PR00237">
    <property type="entry name" value="GPCRRHODOPSN"/>
</dbReference>
<dbReference type="Pfam" id="PF00001">
    <property type="entry name" value="7tm_1"/>
    <property type="match status" value="1"/>
</dbReference>
<evidence type="ECO:0000256" key="4">
    <source>
        <dbReference type="ARBA" id="ARBA00023040"/>
    </source>
</evidence>
<dbReference type="GeneID" id="102804380"/>
<feature type="transmembrane region" description="Helical" evidence="9">
    <location>
        <begin position="226"/>
        <end position="252"/>
    </location>
</feature>
<evidence type="ECO:0000256" key="6">
    <source>
        <dbReference type="ARBA" id="ARBA00023170"/>
    </source>
</evidence>
<evidence type="ECO:0000256" key="2">
    <source>
        <dbReference type="ARBA" id="ARBA00022692"/>
    </source>
</evidence>
<dbReference type="CDD" id="cd00637">
    <property type="entry name" value="7tm_classA_rhodopsin-like"/>
    <property type="match status" value="1"/>
</dbReference>
<organism evidence="11 12">
    <name type="scientific">Saccoglossus kowalevskii</name>
    <name type="common">Acorn worm</name>
    <dbReference type="NCBI Taxonomy" id="10224"/>
    <lineage>
        <taxon>Eukaryota</taxon>
        <taxon>Metazoa</taxon>
        <taxon>Hemichordata</taxon>
        <taxon>Enteropneusta</taxon>
        <taxon>Harrimaniidae</taxon>
        <taxon>Saccoglossus</taxon>
    </lineage>
</organism>
<feature type="transmembrane region" description="Helical" evidence="9">
    <location>
        <begin position="272"/>
        <end position="291"/>
    </location>
</feature>
<dbReference type="PROSITE" id="PS00237">
    <property type="entry name" value="G_PROTEIN_RECEP_F1_1"/>
    <property type="match status" value="1"/>
</dbReference>
<evidence type="ECO:0000256" key="3">
    <source>
        <dbReference type="ARBA" id="ARBA00022989"/>
    </source>
</evidence>
<feature type="transmembrane region" description="Helical" evidence="9">
    <location>
        <begin position="61"/>
        <end position="80"/>
    </location>
</feature>
<sequence>MAAQNTTVSTNITWSDGCDNFVNAFTVDVISVIIGTFGILGNIAFLFVTARIKSLQNATNYLLVSLCVSDLIYLTAHTTLRPNWLPNTEPSWKRVICVKGTFTTSVYTTSILTLVTISIERYIGICKPMFYKTRGLGNANRIVPLIVSLWVIGFAHGFSYNLYCYFPTHSYNETATNWSSAIVMGIIYCSSIIIVVVFYSLIVRQLNLSTERHDHSKKIIKDRAQVVRLCIVTAAVFFICLFPRTIFLMAYFHYLFTNDADFYDAMICWNDLFNLVLMINSAVNPMIYNLTCELYRRAFLQAFGCRKMPPKRRPSWMATSSRRYSDMSRTYVTPNGDKTNALKLKKEITLEVNLDDIGRLSDNSV</sequence>
<evidence type="ECO:0000256" key="5">
    <source>
        <dbReference type="ARBA" id="ARBA00023136"/>
    </source>
</evidence>
<proteinExistence type="inferred from homology"/>
<protein>
    <submittedName>
        <fullName evidence="12">Thyrotropin-releasing hormone receptor-like</fullName>
    </submittedName>
</protein>
<dbReference type="RefSeq" id="XP_006820800.1">
    <property type="nucleotide sequence ID" value="XM_006820737.1"/>
</dbReference>
<evidence type="ECO:0000259" key="10">
    <source>
        <dbReference type="PROSITE" id="PS50262"/>
    </source>
</evidence>
<dbReference type="SUPFAM" id="SSF81321">
    <property type="entry name" value="Family A G protein-coupled receptor-like"/>
    <property type="match status" value="1"/>
</dbReference>
<dbReference type="InterPro" id="IPR017452">
    <property type="entry name" value="GPCR_Rhodpsn_7TM"/>
</dbReference>
<feature type="domain" description="G-protein coupled receptors family 1 profile" evidence="10">
    <location>
        <begin position="41"/>
        <end position="288"/>
    </location>
</feature>
<feature type="transmembrane region" description="Helical" evidence="9">
    <location>
        <begin position="29"/>
        <end position="49"/>
    </location>
</feature>
<accession>A0ABM0MLA9</accession>
<keyword evidence="5 9" id="KW-0472">Membrane</keyword>
<feature type="transmembrane region" description="Helical" evidence="9">
    <location>
        <begin position="178"/>
        <end position="202"/>
    </location>
</feature>
<comment type="similarity">
    <text evidence="8">Belongs to the G-protein coupled receptor 1 family.</text>
</comment>
<name>A0ABM0MLA9_SACKO</name>
<evidence type="ECO:0000256" key="8">
    <source>
        <dbReference type="RuleBase" id="RU000688"/>
    </source>
</evidence>
<comment type="subcellular location">
    <subcellularLocation>
        <location evidence="1">Membrane</location>
        <topology evidence="1">Multi-pass membrane protein</topology>
    </subcellularLocation>
</comment>